<keyword evidence="1" id="KW-1133">Transmembrane helix</keyword>
<dbReference type="RefSeq" id="XP_060409650.1">
    <property type="nucleotide sequence ID" value="XM_060552922.1"/>
</dbReference>
<reference evidence="2" key="1">
    <citation type="submission" date="2021-06" db="EMBL/GenBank/DDBJ databases">
        <title>Comparative genomics, transcriptomics and evolutionary studies reveal genomic signatures of adaptation to plant cell wall in hemibiotrophic fungi.</title>
        <authorList>
            <consortium name="DOE Joint Genome Institute"/>
            <person name="Baroncelli R."/>
            <person name="Diaz J.F."/>
            <person name="Benocci T."/>
            <person name="Peng M."/>
            <person name="Battaglia E."/>
            <person name="Haridas S."/>
            <person name="Andreopoulos W."/>
            <person name="Labutti K."/>
            <person name="Pangilinan J."/>
            <person name="Floch G.L."/>
            <person name="Makela M.R."/>
            <person name="Henrissat B."/>
            <person name="Grigoriev I.V."/>
            <person name="Crouch J.A."/>
            <person name="De Vries R.P."/>
            <person name="Sukno S.A."/>
            <person name="Thon M.R."/>
        </authorList>
    </citation>
    <scope>NUCLEOTIDE SEQUENCE</scope>
    <source>
        <strain evidence="2">CBS 125086</strain>
    </source>
</reference>
<dbReference type="Proteomes" id="UP001230504">
    <property type="component" value="Unassembled WGS sequence"/>
</dbReference>
<dbReference type="GeneID" id="85437162"/>
<keyword evidence="3" id="KW-1185">Reference proteome</keyword>
<evidence type="ECO:0000313" key="2">
    <source>
        <dbReference type="EMBL" id="KAK1574100.1"/>
    </source>
</evidence>
<evidence type="ECO:0000313" key="3">
    <source>
        <dbReference type="Proteomes" id="UP001230504"/>
    </source>
</evidence>
<gene>
    <name evidence="2" type="ORF">LY79DRAFT_389190</name>
</gene>
<accession>A0AAD8PQX3</accession>
<dbReference type="EMBL" id="JAHLJV010000080">
    <property type="protein sequence ID" value="KAK1574100.1"/>
    <property type="molecule type" value="Genomic_DNA"/>
</dbReference>
<organism evidence="2 3">
    <name type="scientific">Colletotrichum navitas</name>
    <dbReference type="NCBI Taxonomy" id="681940"/>
    <lineage>
        <taxon>Eukaryota</taxon>
        <taxon>Fungi</taxon>
        <taxon>Dikarya</taxon>
        <taxon>Ascomycota</taxon>
        <taxon>Pezizomycotina</taxon>
        <taxon>Sordariomycetes</taxon>
        <taxon>Hypocreomycetidae</taxon>
        <taxon>Glomerellales</taxon>
        <taxon>Glomerellaceae</taxon>
        <taxon>Colletotrichum</taxon>
        <taxon>Colletotrichum graminicola species complex</taxon>
    </lineage>
</organism>
<sequence>MTVIGPDWTGTGPLLDWSAVVVVWVFQRSNKGVIKGASQHQHTPTGYARNGREHREIAPSSTVPLPQSLPPSLRSSSSLSALSLSLSLHLSIYLSYLSCVVRISPKHSFLFLYLSLSLSLPLSLSAWSRRNMGKLVMSIVLFAASSSQPTHSRAKRSFGNVPENLQLRIRKERKQSNTLGCKAFRCI</sequence>
<dbReference type="AlphaFoldDB" id="A0AAD8PQX3"/>
<proteinExistence type="predicted"/>
<feature type="transmembrane region" description="Helical" evidence="1">
    <location>
        <begin position="81"/>
        <end position="103"/>
    </location>
</feature>
<name>A0AAD8PQX3_9PEZI</name>
<protein>
    <submittedName>
        <fullName evidence="2">Uncharacterized protein</fullName>
    </submittedName>
</protein>
<keyword evidence="1" id="KW-0812">Transmembrane</keyword>
<evidence type="ECO:0000256" key="1">
    <source>
        <dbReference type="SAM" id="Phobius"/>
    </source>
</evidence>
<feature type="transmembrane region" description="Helical" evidence="1">
    <location>
        <begin position="109"/>
        <end position="127"/>
    </location>
</feature>
<comment type="caution">
    <text evidence="2">The sequence shown here is derived from an EMBL/GenBank/DDBJ whole genome shotgun (WGS) entry which is preliminary data.</text>
</comment>
<keyword evidence="1" id="KW-0472">Membrane</keyword>